<dbReference type="KEGG" id="cfc:CFLV_02720"/>
<keyword evidence="4" id="KW-0238">DNA-binding</keyword>
<keyword evidence="2" id="KW-0663">Pyridoxal phosphate</keyword>
<dbReference type="Pfam" id="PF00392">
    <property type="entry name" value="GntR"/>
    <property type="match status" value="1"/>
</dbReference>
<dbReference type="SUPFAM" id="SSF46785">
    <property type="entry name" value="Winged helix' DNA-binding domain"/>
    <property type="match status" value="1"/>
</dbReference>
<dbReference type="PROSITE" id="PS50949">
    <property type="entry name" value="HTH_GNTR"/>
    <property type="match status" value="1"/>
</dbReference>
<evidence type="ECO:0000313" key="7">
    <source>
        <dbReference type="EMBL" id="APT86210.1"/>
    </source>
</evidence>
<dbReference type="Pfam" id="PF00155">
    <property type="entry name" value="Aminotran_1_2"/>
    <property type="match status" value="1"/>
</dbReference>
<dbReference type="CDD" id="cd07377">
    <property type="entry name" value="WHTH_GntR"/>
    <property type="match status" value="1"/>
</dbReference>
<keyword evidence="3" id="KW-0805">Transcription regulation</keyword>
<dbReference type="SUPFAM" id="SSF53383">
    <property type="entry name" value="PLP-dependent transferases"/>
    <property type="match status" value="1"/>
</dbReference>
<evidence type="ECO:0000256" key="1">
    <source>
        <dbReference type="ARBA" id="ARBA00005384"/>
    </source>
</evidence>
<dbReference type="GO" id="GO:0030170">
    <property type="term" value="F:pyridoxal phosphate binding"/>
    <property type="evidence" value="ECO:0007669"/>
    <property type="project" value="InterPro"/>
</dbReference>
<dbReference type="PANTHER" id="PTHR46577">
    <property type="entry name" value="HTH-TYPE TRANSCRIPTIONAL REGULATORY PROTEIN GABR"/>
    <property type="match status" value="1"/>
</dbReference>
<dbReference type="InterPro" id="IPR015421">
    <property type="entry name" value="PyrdxlP-dep_Trfase_major"/>
</dbReference>
<dbReference type="PANTHER" id="PTHR46577:SF1">
    <property type="entry name" value="HTH-TYPE TRANSCRIPTIONAL REGULATORY PROTEIN GABR"/>
    <property type="match status" value="1"/>
</dbReference>
<reference evidence="8 10" key="2">
    <citation type="submission" date="2019-06" db="EMBL/GenBank/DDBJ databases">
        <title>Whole genome shotgun sequence of Corynebacterium flavescens NBRC 14136.</title>
        <authorList>
            <person name="Hosoyama A."/>
            <person name="Uohara A."/>
            <person name="Ohji S."/>
            <person name="Ichikawa N."/>
        </authorList>
    </citation>
    <scope>NUCLEOTIDE SEQUENCE [LARGE SCALE GENOMIC DNA]</scope>
    <source>
        <strain evidence="8 10">NBRC 14136</strain>
    </source>
</reference>
<evidence type="ECO:0000256" key="2">
    <source>
        <dbReference type="ARBA" id="ARBA00022898"/>
    </source>
</evidence>
<gene>
    <name evidence="8" type="primary">pdxR</name>
    <name evidence="8" type="ORF">CFL01nite_19970</name>
    <name evidence="7" type="ORF">CFLV_02720</name>
</gene>
<dbReference type="Gene3D" id="3.40.640.10">
    <property type="entry name" value="Type I PLP-dependent aspartate aminotransferase-like (Major domain)"/>
    <property type="match status" value="1"/>
</dbReference>
<dbReference type="InterPro" id="IPR004839">
    <property type="entry name" value="Aminotransferase_I/II_large"/>
</dbReference>
<evidence type="ECO:0000259" key="6">
    <source>
        <dbReference type="PROSITE" id="PS50949"/>
    </source>
</evidence>
<dbReference type="Gene3D" id="1.10.10.10">
    <property type="entry name" value="Winged helix-like DNA-binding domain superfamily/Winged helix DNA-binding domain"/>
    <property type="match status" value="1"/>
</dbReference>
<evidence type="ECO:0000256" key="5">
    <source>
        <dbReference type="ARBA" id="ARBA00023163"/>
    </source>
</evidence>
<dbReference type="EMBL" id="BJNB01000037">
    <property type="protein sequence ID" value="GEB98502.1"/>
    <property type="molecule type" value="Genomic_DNA"/>
</dbReference>
<proteinExistence type="inferred from homology"/>
<dbReference type="GeneID" id="82879634"/>
<evidence type="ECO:0000313" key="8">
    <source>
        <dbReference type="EMBL" id="GEB98502.1"/>
    </source>
</evidence>
<reference evidence="7 9" key="1">
    <citation type="submission" date="2014-08" db="EMBL/GenBank/DDBJ databases">
        <title>Complete genome sequence of Corynebacterium flavescens OJ8(T)(=DSM 20296(T)), isolated from cheese.</title>
        <authorList>
            <person name="Ruckert C."/>
            <person name="Albersmeier A."/>
            <person name="Winkler A."/>
            <person name="Kalinowski J."/>
        </authorList>
    </citation>
    <scope>NUCLEOTIDE SEQUENCE [LARGE SCALE GENOMIC DNA]</scope>
    <source>
        <strain evidence="7 9">OJ8</strain>
    </source>
</reference>
<dbReference type="OrthoDB" id="199743at2"/>
<dbReference type="SMART" id="SM00345">
    <property type="entry name" value="HTH_GNTR"/>
    <property type="match status" value="1"/>
</dbReference>
<evidence type="ECO:0000256" key="3">
    <source>
        <dbReference type="ARBA" id="ARBA00023015"/>
    </source>
</evidence>
<evidence type="ECO:0000313" key="9">
    <source>
        <dbReference type="Proteomes" id="UP000185479"/>
    </source>
</evidence>
<dbReference type="GO" id="GO:0003677">
    <property type="term" value="F:DNA binding"/>
    <property type="evidence" value="ECO:0007669"/>
    <property type="project" value="UniProtKB-KW"/>
</dbReference>
<dbReference type="InterPro" id="IPR051446">
    <property type="entry name" value="HTH_trans_reg/aminotransferase"/>
</dbReference>
<protein>
    <submittedName>
        <fullName evidence="7">GntR family transcriptional regulator</fullName>
    </submittedName>
    <submittedName>
        <fullName evidence="8">HTH-type pyridoxine biosynthesis transcriptional regulator PdxR</fullName>
    </submittedName>
</protein>
<accession>A0A1L7CK19</accession>
<dbReference type="CDD" id="cd00609">
    <property type="entry name" value="AAT_like"/>
    <property type="match status" value="1"/>
</dbReference>
<dbReference type="Proteomes" id="UP000315353">
    <property type="component" value="Unassembled WGS sequence"/>
</dbReference>
<name>A0A1L7CK19_CORFL</name>
<organism evidence="7 9">
    <name type="scientific">Corynebacterium flavescens</name>
    <dbReference type="NCBI Taxonomy" id="28028"/>
    <lineage>
        <taxon>Bacteria</taxon>
        <taxon>Bacillati</taxon>
        <taxon>Actinomycetota</taxon>
        <taxon>Actinomycetes</taxon>
        <taxon>Mycobacteriales</taxon>
        <taxon>Corynebacteriaceae</taxon>
        <taxon>Corynebacterium</taxon>
    </lineage>
</organism>
<dbReference type="InterPro" id="IPR000524">
    <property type="entry name" value="Tscrpt_reg_HTH_GntR"/>
</dbReference>
<sequence length="450" mass="47560">MNLTLDPQDPRPLPVQIAAAVRELVAAGALLPGETIESSRALAASLGISRGSVVTAFDQLTAEGYLVATTGSRTRINPLLKPIAQPSPAPAPSPAPRPPLIELTPGLPDSRGIVTPQWRAAWREAAAHALGTAPSVGLEALRREIAAHLRHMRGLAVETERIIVTAGAREGLTLFLRHIAGPGPLRIGVESPGYPSLRRIPPALGHTLVEVPTDSEGVTVPPTPVDALVLTPSHQYPYGESLSAARRTEVVEWARSQSSWIIEDDFDSELRYLGQPLPALASLAPERTVLLGTFSSVLSPGIACGFLVCPPRLVAGLSAQRELFGQPVSLITQTALASFMASGALRRHTGKMRRAYRSRRNLVIDAFSDVEGVELLPIHGGLHAVLLCQRPAAEVVARAARSRVGLTALADYWGGHTAPNGVVIGFGHLDDAQLAGALKVLAHASNSTQP</sequence>
<dbReference type="AlphaFoldDB" id="A0A1L7CK19"/>
<dbReference type="InterPro" id="IPR036390">
    <property type="entry name" value="WH_DNA-bd_sf"/>
</dbReference>
<dbReference type="STRING" id="28028.CFLV_02720"/>
<dbReference type="InterPro" id="IPR015424">
    <property type="entry name" value="PyrdxlP-dep_Trfase"/>
</dbReference>
<comment type="similarity">
    <text evidence="1">In the C-terminal section; belongs to the class-I pyridoxal-phosphate-dependent aminotransferase family.</text>
</comment>
<feature type="domain" description="HTH gntR-type" evidence="6">
    <location>
        <begin position="11"/>
        <end position="79"/>
    </location>
</feature>
<evidence type="ECO:0000313" key="10">
    <source>
        <dbReference type="Proteomes" id="UP000315353"/>
    </source>
</evidence>
<dbReference type="Proteomes" id="UP000185479">
    <property type="component" value="Chromosome"/>
</dbReference>
<dbReference type="EMBL" id="CP009246">
    <property type="protein sequence ID" value="APT86210.1"/>
    <property type="molecule type" value="Genomic_DNA"/>
</dbReference>
<dbReference type="RefSeq" id="WP_075729209.1">
    <property type="nucleotide sequence ID" value="NZ_BJNB01000037.1"/>
</dbReference>
<keyword evidence="9" id="KW-1185">Reference proteome</keyword>
<keyword evidence="5" id="KW-0804">Transcription</keyword>
<dbReference type="GO" id="GO:0003700">
    <property type="term" value="F:DNA-binding transcription factor activity"/>
    <property type="evidence" value="ECO:0007669"/>
    <property type="project" value="InterPro"/>
</dbReference>
<evidence type="ECO:0000256" key="4">
    <source>
        <dbReference type="ARBA" id="ARBA00023125"/>
    </source>
</evidence>
<dbReference type="InterPro" id="IPR036388">
    <property type="entry name" value="WH-like_DNA-bd_sf"/>
</dbReference>